<accession>A0ABX7FE40</accession>
<keyword evidence="1" id="KW-1133">Transmembrane helix</keyword>
<sequence length="230" mass="24112">MYKNSFVTIARALPVLAPLVLLAAAAEYIEPRVPRALMSFVLYALMALFAHRASLLKERPTVRQALSGRAADGAPLPVLAFLLRAAVFIGALVALIFGLGYGLALYSGVEERLLRAVVVGGILLGIVLHGILLSYTGTMLPACAVGDDASLAAAWARGKQTFGRTLGRLFFGSFLFSAFTVILFVVIEGTLGEATGLRLAAERLLGAAMALVSTVLAAMALGRAYEDASA</sequence>
<organism evidence="2 3">
    <name type="scientific">Ponticoccus alexandrii</name>
    <dbReference type="NCBI Taxonomy" id="1943633"/>
    <lineage>
        <taxon>Bacteria</taxon>
        <taxon>Pseudomonadati</taxon>
        <taxon>Pseudomonadota</taxon>
        <taxon>Alphaproteobacteria</taxon>
        <taxon>Rhodobacterales</taxon>
        <taxon>Roseobacteraceae</taxon>
        <taxon>Ponticoccus</taxon>
    </lineage>
</organism>
<proteinExistence type="predicted"/>
<reference evidence="2 3" key="1">
    <citation type="submission" date="2019-12" db="EMBL/GenBank/DDBJ databases">
        <title>Complete Genome Sequence of a Quorum-Sensing Bacterium,Rhodobacteraceae bacterium C31, Isolated from a marine microalgae symbiotic bacteria.</title>
        <authorList>
            <person name="Zhang Y."/>
        </authorList>
    </citation>
    <scope>NUCLEOTIDE SEQUENCE [LARGE SCALE GENOMIC DNA]</scope>
    <source>
        <strain evidence="2 3">C31</strain>
    </source>
</reference>
<gene>
    <name evidence="2" type="ORF">GQA70_18620</name>
</gene>
<dbReference type="EMBL" id="CP047166">
    <property type="protein sequence ID" value="QRF68146.1"/>
    <property type="molecule type" value="Genomic_DNA"/>
</dbReference>
<dbReference type="Proteomes" id="UP000596387">
    <property type="component" value="Chromosome"/>
</dbReference>
<feature type="transmembrane region" description="Helical" evidence="1">
    <location>
        <begin position="36"/>
        <end position="55"/>
    </location>
</feature>
<evidence type="ECO:0000256" key="1">
    <source>
        <dbReference type="SAM" id="Phobius"/>
    </source>
</evidence>
<dbReference type="RefSeq" id="WP_156145490.1">
    <property type="nucleotide sequence ID" value="NZ_CP047166.1"/>
</dbReference>
<feature type="transmembrane region" description="Helical" evidence="1">
    <location>
        <begin position="76"/>
        <end position="101"/>
    </location>
</feature>
<feature type="transmembrane region" description="Helical" evidence="1">
    <location>
        <begin position="113"/>
        <end position="132"/>
    </location>
</feature>
<keyword evidence="3" id="KW-1185">Reference proteome</keyword>
<protein>
    <submittedName>
        <fullName evidence="2">Uncharacterized protein</fullName>
    </submittedName>
</protein>
<keyword evidence="1" id="KW-0812">Transmembrane</keyword>
<name>A0ABX7FE40_9RHOB</name>
<evidence type="ECO:0000313" key="2">
    <source>
        <dbReference type="EMBL" id="QRF68146.1"/>
    </source>
</evidence>
<feature type="transmembrane region" description="Helical" evidence="1">
    <location>
        <begin position="169"/>
        <end position="187"/>
    </location>
</feature>
<evidence type="ECO:0000313" key="3">
    <source>
        <dbReference type="Proteomes" id="UP000596387"/>
    </source>
</evidence>
<feature type="transmembrane region" description="Helical" evidence="1">
    <location>
        <begin position="207"/>
        <end position="225"/>
    </location>
</feature>
<keyword evidence="1" id="KW-0472">Membrane</keyword>